<reference evidence="3" key="2">
    <citation type="submission" date="2020-11" db="EMBL/GenBank/DDBJ databases">
        <authorList>
            <person name="McCartney M.A."/>
            <person name="Auch B."/>
            <person name="Kono T."/>
            <person name="Mallez S."/>
            <person name="Becker A."/>
            <person name="Gohl D.M."/>
            <person name="Silverstein K.A.T."/>
            <person name="Koren S."/>
            <person name="Bechman K.B."/>
            <person name="Herman A."/>
            <person name="Abrahante J.E."/>
            <person name="Garbe J."/>
        </authorList>
    </citation>
    <scope>NUCLEOTIDE SEQUENCE</scope>
    <source>
        <strain evidence="3">Duluth1</strain>
        <tissue evidence="3">Whole animal</tissue>
    </source>
</reference>
<keyword evidence="2" id="KW-0472">Membrane</keyword>
<feature type="compositionally biased region" description="Polar residues" evidence="1">
    <location>
        <begin position="1"/>
        <end position="18"/>
    </location>
</feature>
<feature type="transmembrane region" description="Helical" evidence="2">
    <location>
        <begin position="155"/>
        <end position="181"/>
    </location>
</feature>
<evidence type="ECO:0000313" key="3">
    <source>
        <dbReference type="EMBL" id="KAH3863483.1"/>
    </source>
</evidence>
<dbReference type="GO" id="GO:0005886">
    <property type="term" value="C:plasma membrane"/>
    <property type="evidence" value="ECO:0007669"/>
    <property type="project" value="InterPro"/>
</dbReference>
<dbReference type="PANTHER" id="PTHR23302:SF24">
    <property type="entry name" value="TMC DOMAIN-CONTAINING PROTEIN"/>
    <property type="match status" value="1"/>
</dbReference>
<dbReference type="InterPro" id="IPR038900">
    <property type="entry name" value="TMC"/>
</dbReference>
<keyword evidence="2" id="KW-1133">Transmembrane helix</keyword>
<organism evidence="3 4">
    <name type="scientific">Dreissena polymorpha</name>
    <name type="common">Zebra mussel</name>
    <name type="synonym">Mytilus polymorpha</name>
    <dbReference type="NCBI Taxonomy" id="45954"/>
    <lineage>
        <taxon>Eukaryota</taxon>
        <taxon>Metazoa</taxon>
        <taxon>Spiralia</taxon>
        <taxon>Lophotrochozoa</taxon>
        <taxon>Mollusca</taxon>
        <taxon>Bivalvia</taxon>
        <taxon>Autobranchia</taxon>
        <taxon>Heteroconchia</taxon>
        <taxon>Euheterodonta</taxon>
        <taxon>Imparidentia</taxon>
        <taxon>Neoheterodontei</taxon>
        <taxon>Myida</taxon>
        <taxon>Dreissenoidea</taxon>
        <taxon>Dreissenidae</taxon>
        <taxon>Dreissena</taxon>
    </lineage>
</organism>
<evidence type="ECO:0000313" key="4">
    <source>
        <dbReference type="Proteomes" id="UP000828390"/>
    </source>
</evidence>
<evidence type="ECO:0000256" key="1">
    <source>
        <dbReference type="SAM" id="MobiDB-lite"/>
    </source>
</evidence>
<feature type="region of interest" description="Disordered" evidence="1">
    <location>
        <begin position="1"/>
        <end position="20"/>
    </location>
</feature>
<dbReference type="AlphaFoldDB" id="A0A9D4LRQ7"/>
<dbReference type="PANTHER" id="PTHR23302">
    <property type="entry name" value="TRANSMEMBRANE CHANNEL-RELATED"/>
    <property type="match status" value="1"/>
</dbReference>
<feature type="transmembrane region" description="Helical" evidence="2">
    <location>
        <begin position="356"/>
        <end position="376"/>
    </location>
</feature>
<reference evidence="3" key="1">
    <citation type="journal article" date="2019" name="bioRxiv">
        <title>The Genome of the Zebra Mussel, Dreissena polymorpha: A Resource for Invasive Species Research.</title>
        <authorList>
            <person name="McCartney M.A."/>
            <person name="Auch B."/>
            <person name="Kono T."/>
            <person name="Mallez S."/>
            <person name="Zhang Y."/>
            <person name="Obille A."/>
            <person name="Becker A."/>
            <person name="Abrahante J.E."/>
            <person name="Garbe J."/>
            <person name="Badalamenti J.P."/>
            <person name="Herman A."/>
            <person name="Mangelson H."/>
            <person name="Liachko I."/>
            <person name="Sullivan S."/>
            <person name="Sone E.D."/>
            <person name="Koren S."/>
            <person name="Silverstein K.A.T."/>
            <person name="Beckman K.B."/>
            <person name="Gohl D.M."/>
        </authorList>
    </citation>
    <scope>NUCLEOTIDE SEQUENCE</scope>
    <source>
        <strain evidence="3">Duluth1</strain>
        <tissue evidence="3">Whole animal</tissue>
    </source>
</reference>
<accession>A0A9D4LRQ7</accession>
<feature type="transmembrane region" description="Helical" evidence="2">
    <location>
        <begin position="396"/>
        <end position="416"/>
    </location>
</feature>
<sequence>MEQVNTVLPSKQAQNSGLGMSMGRKQINMDRQAVVRRRSKISSNQVAPYEDVHVNEAMARLGLGNMVIDTEGEQQQAMKLIRAMPQPLSVRKEMRELLLKGPVKPTKGLRYAMRSNWNSFKISWNEAMYSLEVWKGALKKIEGHQGMSVVSYFTFLRWLFFLNFFIFLLIFWVITFFQVAFKATTVYDTDLIGSDSKFNTTVAETCSASYTTNVSSDALTLILDFLQGTGWMEDTAMFNGFYTDKKLELAASNYNMPLAYFLVTVAVMLVSLVVMVHNTLSNFKNTVMAKENTSKVNYCNAVFAGVDFNISQLESMGLKQKSIRLGLVSELEEQRHEMQVKNRTSGEKCKVYTARFFVNFIIILMLGGAGAAIYYAQDYSADFTTQPDVATNYHSLVILLVQFLPSIVIGVLNGAYPHHLRPPREVRGLPSSYGYQFSANQDGVPATGLSSDDSCLPLCADHMQHGPEQLPCGGRRAMCCYPVLGDICRVRPSTS</sequence>
<keyword evidence="2" id="KW-0812">Transmembrane</keyword>
<evidence type="ECO:0000256" key="2">
    <source>
        <dbReference type="SAM" id="Phobius"/>
    </source>
</evidence>
<gene>
    <name evidence="3" type="ORF">DPMN_026472</name>
</gene>
<keyword evidence="4" id="KW-1185">Reference proteome</keyword>
<comment type="caution">
    <text evidence="3">The sequence shown here is derived from an EMBL/GenBank/DDBJ whole genome shotgun (WGS) entry which is preliminary data.</text>
</comment>
<feature type="transmembrane region" description="Helical" evidence="2">
    <location>
        <begin position="258"/>
        <end position="280"/>
    </location>
</feature>
<protein>
    <submittedName>
        <fullName evidence="3">Uncharacterized protein</fullName>
    </submittedName>
</protein>
<proteinExistence type="predicted"/>
<dbReference type="GO" id="GO:0008381">
    <property type="term" value="F:mechanosensitive monoatomic ion channel activity"/>
    <property type="evidence" value="ECO:0007669"/>
    <property type="project" value="TreeGrafter"/>
</dbReference>
<dbReference type="Proteomes" id="UP000828390">
    <property type="component" value="Unassembled WGS sequence"/>
</dbReference>
<name>A0A9D4LRQ7_DREPO</name>
<dbReference type="EMBL" id="JAIWYP010000002">
    <property type="protein sequence ID" value="KAH3863483.1"/>
    <property type="molecule type" value="Genomic_DNA"/>
</dbReference>